<protein>
    <recommendedName>
        <fullName evidence="4">HECT domain-containing protein</fullName>
    </recommendedName>
</protein>
<reference evidence="2 3" key="1">
    <citation type="submission" date="2019-03" db="EMBL/GenBank/DDBJ databases">
        <title>Single cell metagenomics reveals metabolic interactions within the superorganism composed of flagellate Streblomastix strix and complex community of Bacteroidetes bacteria on its surface.</title>
        <authorList>
            <person name="Treitli S.C."/>
            <person name="Kolisko M."/>
            <person name="Husnik F."/>
            <person name="Keeling P."/>
            <person name="Hampl V."/>
        </authorList>
    </citation>
    <scope>NUCLEOTIDE SEQUENCE [LARGE SCALE GENOMIC DNA]</scope>
    <source>
        <strain evidence="2">ST1C</strain>
    </source>
</reference>
<dbReference type="Proteomes" id="UP000324800">
    <property type="component" value="Unassembled WGS sequence"/>
</dbReference>
<proteinExistence type="predicted"/>
<dbReference type="OrthoDB" id="5186at2759"/>
<accession>A0A5J4Q0G8</accession>
<evidence type="ECO:0000313" key="2">
    <source>
        <dbReference type="EMBL" id="KAA6315197.1"/>
    </source>
</evidence>
<evidence type="ECO:0000256" key="1">
    <source>
        <dbReference type="SAM" id="SignalP"/>
    </source>
</evidence>
<feature type="signal peptide" evidence="1">
    <location>
        <begin position="1"/>
        <end position="22"/>
    </location>
</feature>
<feature type="chain" id="PRO_5023809740" description="HECT domain-containing protein" evidence="1">
    <location>
        <begin position="23"/>
        <end position="147"/>
    </location>
</feature>
<evidence type="ECO:0000313" key="3">
    <source>
        <dbReference type="Proteomes" id="UP000324800"/>
    </source>
</evidence>
<feature type="non-terminal residue" evidence="2">
    <location>
        <position position="147"/>
    </location>
</feature>
<dbReference type="AlphaFoldDB" id="A0A5J4Q0G8"/>
<sequence>MAFNPSVVTLSAVLGIPLLLRAIHLPPASVLERLNSLLEDPRSLVISEDTQQIFNDESLLREVNQSNSRSAPISSGFSVAATTTETGRMSLSGPILSRFTSIYTEPYRLNLIKHFRQSFEKNDTIIERENNEEGELEEDDDLLIIAE</sequence>
<comment type="caution">
    <text evidence="2">The sequence shown here is derived from an EMBL/GenBank/DDBJ whole genome shotgun (WGS) entry which is preliminary data.</text>
</comment>
<name>A0A5J4Q0G8_9EUKA</name>
<gene>
    <name evidence="2" type="ORF">EZS28_055455</name>
</gene>
<organism evidence="2 3">
    <name type="scientific">Streblomastix strix</name>
    <dbReference type="NCBI Taxonomy" id="222440"/>
    <lineage>
        <taxon>Eukaryota</taxon>
        <taxon>Metamonada</taxon>
        <taxon>Preaxostyla</taxon>
        <taxon>Oxymonadida</taxon>
        <taxon>Streblomastigidae</taxon>
        <taxon>Streblomastix</taxon>
    </lineage>
</organism>
<evidence type="ECO:0008006" key="4">
    <source>
        <dbReference type="Google" id="ProtNLM"/>
    </source>
</evidence>
<keyword evidence="1" id="KW-0732">Signal</keyword>
<dbReference type="EMBL" id="SNRW01047526">
    <property type="protein sequence ID" value="KAA6315197.1"/>
    <property type="molecule type" value="Genomic_DNA"/>
</dbReference>